<evidence type="ECO:0000313" key="1">
    <source>
        <dbReference type="EMBL" id="KIK80215.1"/>
    </source>
</evidence>
<evidence type="ECO:0000313" key="2">
    <source>
        <dbReference type="Proteomes" id="UP000054538"/>
    </source>
</evidence>
<dbReference type="EMBL" id="KN826072">
    <property type="protein sequence ID" value="KIK80215.1"/>
    <property type="molecule type" value="Genomic_DNA"/>
</dbReference>
<name>A0A0D0DNI4_9AGAM</name>
<sequence>MEYLRDEFDPAIDIDDENDKVGGLKGEKVNLEKDSLGYLILPPYSSLKLPGQKMASNKL</sequence>
<organism evidence="1 2">
    <name type="scientific">Paxillus rubicundulus Ve08.2h10</name>
    <dbReference type="NCBI Taxonomy" id="930991"/>
    <lineage>
        <taxon>Eukaryota</taxon>
        <taxon>Fungi</taxon>
        <taxon>Dikarya</taxon>
        <taxon>Basidiomycota</taxon>
        <taxon>Agaricomycotina</taxon>
        <taxon>Agaricomycetes</taxon>
        <taxon>Agaricomycetidae</taxon>
        <taxon>Boletales</taxon>
        <taxon>Paxilineae</taxon>
        <taxon>Paxillaceae</taxon>
        <taxon>Paxillus</taxon>
    </lineage>
</organism>
<gene>
    <name evidence="1" type="ORF">PAXRUDRAFT_15911</name>
</gene>
<keyword evidence="2" id="KW-1185">Reference proteome</keyword>
<proteinExistence type="predicted"/>
<reference evidence="1 2" key="1">
    <citation type="submission" date="2014-04" db="EMBL/GenBank/DDBJ databases">
        <authorList>
            <consortium name="DOE Joint Genome Institute"/>
            <person name="Kuo A."/>
            <person name="Kohler A."/>
            <person name="Jargeat P."/>
            <person name="Nagy L.G."/>
            <person name="Floudas D."/>
            <person name="Copeland A."/>
            <person name="Barry K.W."/>
            <person name="Cichocki N."/>
            <person name="Veneault-Fourrey C."/>
            <person name="LaButti K."/>
            <person name="Lindquist E.A."/>
            <person name="Lipzen A."/>
            <person name="Lundell T."/>
            <person name="Morin E."/>
            <person name="Murat C."/>
            <person name="Sun H."/>
            <person name="Tunlid A."/>
            <person name="Henrissat B."/>
            <person name="Grigoriev I.V."/>
            <person name="Hibbett D.S."/>
            <person name="Martin F."/>
            <person name="Nordberg H.P."/>
            <person name="Cantor M.N."/>
            <person name="Hua S.X."/>
        </authorList>
    </citation>
    <scope>NUCLEOTIDE SEQUENCE [LARGE SCALE GENOMIC DNA]</scope>
    <source>
        <strain evidence="1 2">Ve08.2h10</strain>
    </source>
</reference>
<dbReference type="HOGENOM" id="CLU_3014860_0_0_1"/>
<dbReference type="InParanoid" id="A0A0D0DNI4"/>
<dbReference type="Proteomes" id="UP000054538">
    <property type="component" value="Unassembled WGS sequence"/>
</dbReference>
<reference evidence="2" key="2">
    <citation type="submission" date="2015-01" db="EMBL/GenBank/DDBJ databases">
        <title>Evolutionary Origins and Diversification of the Mycorrhizal Mutualists.</title>
        <authorList>
            <consortium name="DOE Joint Genome Institute"/>
            <consortium name="Mycorrhizal Genomics Consortium"/>
            <person name="Kohler A."/>
            <person name="Kuo A."/>
            <person name="Nagy L.G."/>
            <person name="Floudas D."/>
            <person name="Copeland A."/>
            <person name="Barry K.W."/>
            <person name="Cichocki N."/>
            <person name="Veneault-Fourrey C."/>
            <person name="LaButti K."/>
            <person name="Lindquist E.A."/>
            <person name="Lipzen A."/>
            <person name="Lundell T."/>
            <person name="Morin E."/>
            <person name="Murat C."/>
            <person name="Riley R."/>
            <person name="Ohm R."/>
            <person name="Sun H."/>
            <person name="Tunlid A."/>
            <person name="Henrissat B."/>
            <person name="Grigoriev I.V."/>
            <person name="Hibbett D.S."/>
            <person name="Martin F."/>
        </authorList>
    </citation>
    <scope>NUCLEOTIDE SEQUENCE [LARGE SCALE GENOMIC DNA]</scope>
    <source>
        <strain evidence="2">Ve08.2h10</strain>
    </source>
</reference>
<dbReference type="AlphaFoldDB" id="A0A0D0DNI4"/>
<protein>
    <submittedName>
        <fullName evidence="1">Uncharacterized protein</fullName>
    </submittedName>
</protein>
<accession>A0A0D0DNI4</accession>